<dbReference type="AlphaFoldDB" id="A0A0K9PS14"/>
<dbReference type="PANTHER" id="PTHR14000">
    <property type="entry name" value="FINGER CCCH DOMAIN PROTEIN, PUTATIVE (DUF3755)-RELATED"/>
    <property type="match status" value="1"/>
</dbReference>
<dbReference type="OMA" id="MSHHMDQ"/>
<dbReference type="Pfam" id="PF12579">
    <property type="entry name" value="DUF3755"/>
    <property type="match status" value="1"/>
</dbReference>
<dbReference type="Proteomes" id="UP000036987">
    <property type="component" value="Unassembled WGS sequence"/>
</dbReference>
<evidence type="ECO:0000313" key="2">
    <source>
        <dbReference type="Proteomes" id="UP000036987"/>
    </source>
</evidence>
<keyword evidence="2" id="KW-1185">Reference proteome</keyword>
<dbReference type="PANTHER" id="PTHR14000:SF6">
    <property type="entry name" value="OS02G0631200 PROTEIN"/>
    <property type="match status" value="1"/>
</dbReference>
<dbReference type="EMBL" id="LFYR01000653">
    <property type="protein sequence ID" value="KMZ71858.1"/>
    <property type="molecule type" value="Genomic_DNA"/>
</dbReference>
<name>A0A0K9PS14_ZOSMR</name>
<gene>
    <name evidence="1" type="ORF">ZOSMA_173G00080</name>
</gene>
<reference evidence="2" key="1">
    <citation type="journal article" date="2016" name="Nature">
        <title>The genome of the seagrass Zostera marina reveals angiosperm adaptation to the sea.</title>
        <authorList>
            <person name="Olsen J.L."/>
            <person name="Rouze P."/>
            <person name="Verhelst B."/>
            <person name="Lin Y.-C."/>
            <person name="Bayer T."/>
            <person name="Collen J."/>
            <person name="Dattolo E."/>
            <person name="De Paoli E."/>
            <person name="Dittami S."/>
            <person name="Maumus F."/>
            <person name="Michel G."/>
            <person name="Kersting A."/>
            <person name="Lauritano C."/>
            <person name="Lohaus R."/>
            <person name="Toepel M."/>
            <person name="Tonon T."/>
            <person name="Vanneste K."/>
            <person name="Amirebrahimi M."/>
            <person name="Brakel J."/>
            <person name="Bostroem C."/>
            <person name="Chovatia M."/>
            <person name="Grimwood J."/>
            <person name="Jenkins J.W."/>
            <person name="Jueterbock A."/>
            <person name="Mraz A."/>
            <person name="Stam W.T."/>
            <person name="Tice H."/>
            <person name="Bornberg-Bauer E."/>
            <person name="Green P.J."/>
            <person name="Pearson G.A."/>
            <person name="Procaccini G."/>
            <person name="Duarte C.M."/>
            <person name="Schmutz J."/>
            <person name="Reusch T.B.H."/>
            <person name="Van de Peer Y."/>
        </authorList>
    </citation>
    <scope>NUCLEOTIDE SEQUENCE [LARGE SCALE GENOMIC DNA]</scope>
    <source>
        <strain evidence="2">cv. Finnish</strain>
    </source>
</reference>
<accession>A0A0K9PS14</accession>
<evidence type="ECO:0008006" key="3">
    <source>
        <dbReference type="Google" id="ProtNLM"/>
    </source>
</evidence>
<organism evidence="1 2">
    <name type="scientific">Zostera marina</name>
    <name type="common">Eelgrass</name>
    <dbReference type="NCBI Taxonomy" id="29655"/>
    <lineage>
        <taxon>Eukaryota</taxon>
        <taxon>Viridiplantae</taxon>
        <taxon>Streptophyta</taxon>
        <taxon>Embryophyta</taxon>
        <taxon>Tracheophyta</taxon>
        <taxon>Spermatophyta</taxon>
        <taxon>Magnoliopsida</taxon>
        <taxon>Liliopsida</taxon>
        <taxon>Zosteraceae</taxon>
        <taxon>Zostera</taxon>
    </lineage>
</organism>
<sequence>MSSVTVIAANMASDPNMNFHMGMLPSSLHGNSHVLSFQPGAITTPSTLFPIDSSGGISCAPVMALAESPGGISNASTVSQSGSSYGTLLDQMTGLKADTGLASEWTHNEQLLLESGLLKYANEPNMMKYIKISSSLRVKTVRDVALRCRWMSKMENVKRRKTDEYYAGKKMKDRKDKVVDYSLRANVSSCHPANMASYSFTAPPYDHFTQFSSEVPVIDGTTRCLIEENNLLFCQIEENLNKFKLEDNLNLLYHSRNNITSILSSMRSMPGIMSQMSPLPIEINTELANAILPNMNQHHMFGVHGGDH</sequence>
<dbReference type="OrthoDB" id="19768at2759"/>
<evidence type="ECO:0000313" key="1">
    <source>
        <dbReference type="EMBL" id="KMZ71858.1"/>
    </source>
</evidence>
<proteinExistence type="predicted"/>
<dbReference type="InterPro" id="IPR022228">
    <property type="entry name" value="DUF3755"/>
</dbReference>
<comment type="caution">
    <text evidence="1">The sequence shown here is derived from an EMBL/GenBank/DDBJ whole genome shotgun (WGS) entry which is preliminary data.</text>
</comment>
<protein>
    <recommendedName>
        <fullName evidence="3">Myb-like domain-containing protein</fullName>
    </recommendedName>
</protein>